<evidence type="ECO:0000256" key="9">
    <source>
        <dbReference type="ARBA" id="ARBA00022741"/>
    </source>
</evidence>
<evidence type="ECO:0000256" key="7">
    <source>
        <dbReference type="ARBA" id="ARBA00022519"/>
    </source>
</evidence>
<name>A0AAE1I5M1_9NEOP</name>
<feature type="domain" description="Alanine dehydrogenase/pyridine nucleotide transhydrogenase NAD(H)-binding" evidence="25">
    <location>
        <begin position="346"/>
        <end position="510"/>
    </location>
</feature>
<keyword evidence="7" id="KW-0997">Cell inner membrane</keyword>
<keyword evidence="12" id="KW-0809">Transit peptide</keyword>
<comment type="function">
    <text evidence="20">The transhydrogenation between NADH and NADP is coupled to respiration and ATP hydrolysis and functions as a proton pump across the membrane. May play a role in reactive oxygen species (ROS) detoxification in the adrenal gland.</text>
</comment>
<sequence length="1214" mass="127442">MPQRKAVVDVDMFFTNVTCSDPGSYHDSQNRLEDLFRDLFPNGAFLLGDKGYVGVGQKGIVAPVKDYGNLTAEHLSHVVEQEQPLSPALTADNKIRVKFKDLLSAAPPACPNLLSTLLAPLSSTALVESVPFHPTSSSLAKMPGLVLLVVRASPKTAWSLSINAQRDLCTSLKRFQRAAPAVSSPGPKAVPEIQGIPYSKLAIGVPKEIWSNERRVAVTPAVAAALIKKGFAVNVEDSAGIGAKFRNEDYASVGANIVDRTKAFGSDIILKVRPPQESELSVFREGSTLISFLYPAQNKSLVDHLSKRKINAFAMDCIPRISRAQVFDALSSMANVAGYRAVVEAANHFPRFFAGQITAAGKVPPAKVLVIGGGVAGLAAIGQAKNMGAIVRGFDTRSAVKEQVESLGAEFLEINIKEEGATAGGYSKEMSKEFIEAEMALFAKQAKEVDVIITTALIPGRPAPKLILKEHVDTMKPGSVIVDLAAETGGNVETTRPGEVYTYNDVVHIGLTDLSSRLPTQSSTLYANNISKFLLSIGQKDNFQINLEDEVVRGSIVLHDGKLLWPAPAKPAPPPPPPQVSQSKVEAAKAIEPDYFMETLKDAAKYSAGLGGLVALGIASPNAAFSTMTTTLALSGIVGYHTVWGVTPALHSPLMSVTNAISGITAVGGLLLMGGGYYPTNSVEALAASAAFISFINVYGGFIVTKRMLDMFKRPSDPPEHNYLYALPAAAFLGAYGYGVSCGAAEIHQMASLASSLCCVGALAGLSSQHTSRLGNNLGMIGVTGGIASTLGYMAPSHEVLAQMAACMAIGGGAGTAIAKKIEITDLPQLVAAFHSLVGLAAMLTCGATYLHDFPTLATDPAANVIKTALFLGTFIGGVTFSGSLVAYGKLQGLLSSSPMLLPGRHAINLSLLAANAAAMGYFFYDPSMTAGLAMLGATGALSSTMGVTLTSAIGGADMPVVITVLNSYSGWALCAEGFMLNNDLMTIVGALIGSSGAILSYIMCKAMNRSLPNVILGGYGTSSTGGGKPMEITGTHTEVFVDNVAEMISNAKNIIITPGYGLCVAKAQYPLAEMVSILKSKGKKVRFGIHPVAGRMPGQLNVLLAEAGVSYDDVLEMEEINDDFSETDLVLVIGANDTVNSAAEDDPNSIIAGMPVLRVWNAEQVVVMKRSLGVGYAAVDNPIFYKPNTSMLLGDAKKTCDALLGKVKELYAN</sequence>
<evidence type="ECO:0000256" key="19">
    <source>
        <dbReference type="ARBA" id="ARBA00048202"/>
    </source>
</evidence>
<evidence type="ECO:0000256" key="1">
    <source>
        <dbReference type="ARBA" id="ARBA00004292"/>
    </source>
</evidence>
<feature type="transmembrane region" description="Helical" evidence="24">
    <location>
        <begin position="623"/>
        <end position="644"/>
    </location>
</feature>
<evidence type="ECO:0000256" key="20">
    <source>
        <dbReference type="ARBA" id="ARBA00054910"/>
    </source>
</evidence>
<comment type="subcellular location">
    <subcellularLocation>
        <location evidence="2">Cell inner membrane</location>
        <topology evidence="2">Multi-pass membrane protein</topology>
    </subcellularLocation>
    <subcellularLocation>
        <location evidence="1">Mitochondrion inner membrane</location>
        <topology evidence="1">Multi-pass membrane protein</topology>
        <orientation evidence="1">Matrix side</orientation>
    </subcellularLocation>
</comment>
<gene>
    <name evidence="27" type="ORF">KUF71_014836</name>
</gene>
<dbReference type="InterPro" id="IPR024605">
    <property type="entry name" value="NADP_transhyd_a_C"/>
</dbReference>
<keyword evidence="8 24" id="KW-0812">Transmembrane</keyword>
<evidence type="ECO:0000313" key="27">
    <source>
        <dbReference type="EMBL" id="KAK3932859.1"/>
    </source>
</evidence>
<evidence type="ECO:0000256" key="3">
    <source>
        <dbReference type="ARBA" id="ARBA00005624"/>
    </source>
</evidence>
<dbReference type="InterPro" id="IPR029035">
    <property type="entry name" value="DHS-like_NAD/FAD-binding_dom"/>
</dbReference>
<keyword evidence="15" id="KW-0007">Acetylation</keyword>
<evidence type="ECO:0000256" key="2">
    <source>
        <dbReference type="ARBA" id="ARBA00004429"/>
    </source>
</evidence>
<evidence type="ECO:0000259" key="25">
    <source>
        <dbReference type="SMART" id="SM01002"/>
    </source>
</evidence>
<keyword evidence="16" id="KW-0520">NAD</keyword>
<keyword evidence="9" id="KW-0547">Nucleotide-binding</keyword>
<keyword evidence="11" id="KW-0521">NADP</keyword>
<dbReference type="Pfam" id="PF02233">
    <property type="entry name" value="PNTB"/>
    <property type="match status" value="1"/>
</dbReference>
<feature type="transmembrane region" description="Helical" evidence="24">
    <location>
        <begin position="985"/>
        <end position="1005"/>
    </location>
</feature>
<reference evidence="27" key="2">
    <citation type="journal article" date="2023" name="BMC Genomics">
        <title>Pest status, molecular evolution, and epigenetic factors derived from the genome assembly of Frankliniella fusca, a thysanopteran phytovirus vector.</title>
        <authorList>
            <person name="Catto M.A."/>
            <person name="Labadie P.E."/>
            <person name="Jacobson A.L."/>
            <person name="Kennedy G.G."/>
            <person name="Srinivasan R."/>
            <person name="Hunt B.G."/>
        </authorList>
    </citation>
    <scope>NUCLEOTIDE SEQUENCE</scope>
    <source>
        <strain evidence="27">PL_HMW_Pooled</strain>
    </source>
</reference>
<evidence type="ECO:0000256" key="4">
    <source>
        <dbReference type="ARBA" id="ARBA00011738"/>
    </source>
</evidence>
<evidence type="ECO:0000259" key="26">
    <source>
        <dbReference type="SMART" id="SM01003"/>
    </source>
</evidence>
<dbReference type="EC" id="7.1.1.1" evidence="5"/>
<organism evidence="27 28">
    <name type="scientific">Frankliniella fusca</name>
    <dbReference type="NCBI Taxonomy" id="407009"/>
    <lineage>
        <taxon>Eukaryota</taxon>
        <taxon>Metazoa</taxon>
        <taxon>Ecdysozoa</taxon>
        <taxon>Arthropoda</taxon>
        <taxon>Hexapoda</taxon>
        <taxon>Insecta</taxon>
        <taxon>Pterygota</taxon>
        <taxon>Neoptera</taxon>
        <taxon>Paraneoptera</taxon>
        <taxon>Thysanoptera</taxon>
        <taxon>Terebrantia</taxon>
        <taxon>Thripoidea</taxon>
        <taxon>Thripidae</taxon>
        <taxon>Frankliniella</taxon>
    </lineage>
</organism>
<evidence type="ECO:0000256" key="23">
    <source>
        <dbReference type="ARBA" id="ARBA00079255"/>
    </source>
</evidence>
<dbReference type="Proteomes" id="UP001219518">
    <property type="component" value="Unassembled WGS sequence"/>
</dbReference>
<evidence type="ECO:0000313" key="28">
    <source>
        <dbReference type="Proteomes" id="UP001219518"/>
    </source>
</evidence>
<dbReference type="InterPro" id="IPR007698">
    <property type="entry name" value="AlaDH/PNT_NAD(H)-bd"/>
</dbReference>
<keyword evidence="13" id="KW-1278">Translocase</keyword>
<evidence type="ECO:0000256" key="5">
    <source>
        <dbReference type="ARBA" id="ARBA00012943"/>
    </source>
</evidence>
<dbReference type="FunFam" id="3.40.50.1220:FF:000002">
    <property type="entry name" value="NAD(P) transhydrogenase subunit beta"/>
    <property type="match status" value="1"/>
</dbReference>
<evidence type="ECO:0000256" key="18">
    <source>
        <dbReference type="ARBA" id="ARBA00023136"/>
    </source>
</evidence>
<dbReference type="SMART" id="SM01002">
    <property type="entry name" value="AlaDh_PNT_C"/>
    <property type="match status" value="1"/>
</dbReference>
<evidence type="ECO:0000256" key="15">
    <source>
        <dbReference type="ARBA" id="ARBA00022990"/>
    </source>
</evidence>
<comment type="caution">
    <text evidence="27">The sequence shown here is derived from an EMBL/GenBank/DDBJ whole genome shotgun (WGS) entry which is preliminary data.</text>
</comment>
<dbReference type="SUPFAM" id="SSF52467">
    <property type="entry name" value="DHS-like NAD/FAD-binding domain"/>
    <property type="match status" value="1"/>
</dbReference>
<dbReference type="InterPro" id="IPR034300">
    <property type="entry name" value="PNTB-like"/>
</dbReference>
<keyword evidence="18 24" id="KW-0472">Membrane</keyword>
<dbReference type="SMART" id="SM01003">
    <property type="entry name" value="AlaDh_PNT_N"/>
    <property type="match status" value="1"/>
</dbReference>
<accession>A0AAE1I5M1</accession>
<comment type="similarity">
    <text evidence="3">In the N-terminal section; belongs to the AlaDH/PNT family.</text>
</comment>
<dbReference type="NCBIfam" id="TIGR00561">
    <property type="entry name" value="pntA"/>
    <property type="match status" value="1"/>
</dbReference>
<dbReference type="GO" id="GO:0006740">
    <property type="term" value="P:NADPH regeneration"/>
    <property type="evidence" value="ECO:0007669"/>
    <property type="project" value="TreeGrafter"/>
</dbReference>
<dbReference type="Pfam" id="PF05222">
    <property type="entry name" value="AlaDh_PNT_N"/>
    <property type="match status" value="1"/>
</dbReference>
<feature type="transmembrane region" description="Helical" evidence="24">
    <location>
        <begin position="656"/>
        <end position="679"/>
    </location>
</feature>
<dbReference type="GO" id="GO:0005886">
    <property type="term" value="C:plasma membrane"/>
    <property type="evidence" value="ECO:0007669"/>
    <property type="project" value="UniProtKB-SubCell"/>
</dbReference>
<evidence type="ECO:0000256" key="16">
    <source>
        <dbReference type="ARBA" id="ARBA00023027"/>
    </source>
</evidence>
<dbReference type="Gene3D" id="3.40.50.1220">
    <property type="entry name" value="TPP-binding domain"/>
    <property type="match status" value="1"/>
</dbReference>
<dbReference type="GO" id="GO:0050661">
    <property type="term" value="F:NADP binding"/>
    <property type="evidence" value="ECO:0007669"/>
    <property type="project" value="TreeGrafter"/>
</dbReference>
<evidence type="ECO:0000256" key="24">
    <source>
        <dbReference type="SAM" id="Phobius"/>
    </source>
</evidence>
<dbReference type="InterPro" id="IPR007886">
    <property type="entry name" value="AlaDH/PNT_N"/>
</dbReference>
<keyword evidence="17" id="KW-0496">Mitochondrion</keyword>
<evidence type="ECO:0000256" key="12">
    <source>
        <dbReference type="ARBA" id="ARBA00022946"/>
    </source>
</evidence>
<dbReference type="CDD" id="cd05304">
    <property type="entry name" value="Rubrum_tdh"/>
    <property type="match status" value="1"/>
</dbReference>
<dbReference type="AlphaFoldDB" id="A0AAE1I5M1"/>
<evidence type="ECO:0000256" key="6">
    <source>
        <dbReference type="ARBA" id="ARBA00022475"/>
    </source>
</evidence>
<dbReference type="EMBL" id="JAHWGI010001440">
    <property type="protein sequence ID" value="KAK3932859.1"/>
    <property type="molecule type" value="Genomic_DNA"/>
</dbReference>
<keyword evidence="28" id="KW-1185">Reference proteome</keyword>
<dbReference type="Pfam" id="PF12769">
    <property type="entry name" value="PNTB_4TM"/>
    <property type="match status" value="1"/>
</dbReference>
<evidence type="ECO:0000256" key="13">
    <source>
        <dbReference type="ARBA" id="ARBA00022967"/>
    </source>
</evidence>
<protein>
    <recommendedName>
        <fullName evidence="22">NAD(P) transhydrogenase, mitochondrial</fullName>
        <ecNumber evidence="5">7.1.1.1</ecNumber>
    </recommendedName>
    <alternativeName>
        <fullName evidence="23">Nicotinamide nucleotide transhydrogenase</fullName>
    </alternativeName>
</protein>
<dbReference type="FunFam" id="3.40.50.720:FF:000028">
    <property type="entry name" value="NAD(P) transhydrogenase subunit alpha"/>
    <property type="match status" value="1"/>
</dbReference>
<evidence type="ECO:0000256" key="11">
    <source>
        <dbReference type="ARBA" id="ARBA00022857"/>
    </source>
</evidence>
<comment type="similarity">
    <text evidence="21">In the C-terminal section; belongs to the PNT beta subunit family.</text>
</comment>
<feature type="transmembrane region" description="Helical" evidence="24">
    <location>
        <begin position="778"/>
        <end position="795"/>
    </location>
</feature>
<keyword evidence="14 24" id="KW-1133">Transmembrane helix</keyword>
<dbReference type="PANTHER" id="PTHR10160">
    <property type="entry name" value="NAD(P) TRANSHYDROGENASE"/>
    <property type="match status" value="1"/>
</dbReference>
<dbReference type="InterPro" id="IPR026255">
    <property type="entry name" value="NADP_transhyd_a"/>
</dbReference>
<dbReference type="Gene3D" id="3.40.50.720">
    <property type="entry name" value="NAD(P)-binding Rossmann-like Domain"/>
    <property type="match status" value="2"/>
</dbReference>
<feature type="transmembrane region" description="Helical" evidence="24">
    <location>
        <begin position="685"/>
        <end position="702"/>
    </location>
</feature>
<evidence type="ECO:0000256" key="17">
    <source>
        <dbReference type="ARBA" id="ARBA00023128"/>
    </source>
</evidence>
<evidence type="ECO:0000256" key="10">
    <source>
        <dbReference type="ARBA" id="ARBA00022792"/>
    </source>
</evidence>
<evidence type="ECO:0000256" key="21">
    <source>
        <dbReference type="ARBA" id="ARBA00061558"/>
    </source>
</evidence>
<feature type="transmembrane region" description="Helical" evidence="24">
    <location>
        <begin position="831"/>
        <end position="850"/>
    </location>
</feature>
<dbReference type="NCBIfam" id="NF006942">
    <property type="entry name" value="PRK09424.1"/>
    <property type="match status" value="1"/>
</dbReference>
<feature type="transmembrane region" description="Helical" evidence="24">
    <location>
        <begin position="747"/>
        <end position="766"/>
    </location>
</feature>
<keyword evidence="10" id="KW-0999">Mitochondrion inner membrane</keyword>
<proteinExistence type="inferred from homology"/>
<feature type="transmembrane region" description="Helical" evidence="24">
    <location>
        <begin position="908"/>
        <end position="925"/>
    </location>
</feature>
<dbReference type="InterPro" id="IPR036291">
    <property type="entry name" value="NAD(P)-bd_dom_sf"/>
</dbReference>
<dbReference type="GO" id="GO:0016491">
    <property type="term" value="F:oxidoreductase activity"/>
    <property type="evidence" value="ECO:0007669"/>
    <property type="project" value="InterPro"/>
</dbReference>
<evidence type="ECO:0000256" key="22">
    <source>
        <dbReference type="ARBA" id="ARBA00074145"/>
    </source>
</evidence>
<evidence type="ECO:0000256" key="8">
    <source>
        <dbReference type="ARBA" id="ARBA00022692"/>
    </source>
</evidence>
<dbReference type="PANTHER" id="PTHR10160:SF19">
    <property type="entry name" value="PROTON-TRANSLOCATING NAD(P)(+) TRANSHYDROGENASE"/>
    <property type="match status" value="1"/>
</dbReference>
<comment type="subunit">
    <text evidence="4">Homodimer.</text>
</comment>
<dbReference type="GO" id="GO:0005743">
    <property type="term" value="C:mitochondrial inner membrane"/>
    <property type="evidence" value="ECO:0007669"/>
    <property type="project" value="UniProtKB-SubCell"/>
</dbReference>
<feature type="domain" description="Alanine dehydrogenase/pyridine nucleotide transhydrogenase N-terminal" evidence="26">
    <location>
        <begin position="204"/>
        <end position="337"/>
    </location>
</feature>
<dbReference type="SUPFAM" id="SSF52283">
    <property type="entry name" value="Formate/glycerate dehydrogenase catalytic domain-like"/>
    <property type="match status" value="1"/>
</dbReference>
<comment type="catalytic activity">
    <reaction evidence="19">
        <text>NAD(+) + NADPH + H(+)(in) = NADH + NADP(+) + H(+)(out)</text>
        <dbReference type="Rhea" id="RHEA:47992"/>
        <dbReference type="ChEBI" id="CHEBI:15378"/>
        <dbReference type="ChEBI" id="CHEBI:57540"/>
        <dbReference type="ChEBI" id="CHEBI:57783"/>
        <dbReference type="ChEBI" id="CHEBI:57945"/>
        <dbReference type="ChEBI" id="CHEBI:58349"/>
        <dbReference type="EC" id="7.1.1.1"/>
    </reaction>
</comment>
<keyword evidence="6" id="KW-1003">Cell membrane</keyword>
<reference evidence="27" key="1">
    <citation type="submission" date="2021-07" db="EMBL/GenBank/DDBJ databases">
        <authorList>
            <person name="Catto M.A."/>
            <person name="Jacobson A."/>
            <person name="Kennedy G."/>
            <person name="Labadie P."/>
            <person name="Hunt B.G."/>
            <person name="Srinivasan R."/>
        </authorList>
    </citation>
    <scope>NUCLEOTIDE SEQUENCE</scope>
    <source>
        <strain evidence="27">PL_HMW_Pooled</strain>
        <tissue evidence="27">Head</tissue>
    </source>
</reference>
<feature type="transmembrane region" description="Helical" evidence="24">
    <location>
        <begin position="723"/>
        <end position="741"/>
    </location>
</feature>
<dbReference type="PROSITE" id="PS00836">
    <property type="entry name" value="ALADH_PNT_1"/>
    <property type="match status" value="1"/>
</dbReference>
<evidence type="ECO:0000256" key="14">
    <source>
        <dbReference type="ARBA" id="ARBA00022989"/>
    </source>
</evidence>
<dbReference type="SUPFAM" id="SSF51735">
    <property type="entry name" value="NAD(P)-binding Rossmann-fold domains"/>
    <property type="match status" value="1"/>
</dbReference>
<dbReference type="GO" id="GO:0008750">
    <property type="term" value="F:proton-translocating NAD(P)+ transhydrogenase activity"/>
    <property type="evidence" value="ECO:0007669"/>
    <property type="project" value="UniProtKB-EC"/>
</dbReference>
<feature type="transmembrane region" description="Helical" evidence="24">
    <location>
        <begin position="870"/>
        <end position="888"/>
    </location>
</feature>
<feature type="transmembrane region" description="Helical" evidence="24">
    <location>
        <begin position="931"/>
        <end position="954"/>
    </location>
</feature>
<dbReference type="Pfam" id="PF01262">
    <property type="entry name" value="AlaDh_PNT_C"/>
    <property type="match status" value="1"/>
</dbReference>
<dbReference type="InterPro" id="IPR008142">
    <property type="entry name" value="AlaDH/PNT_CS1"/>
</dbReference>